<keyword evidence="4" id="KW-1185">Reference proteome</keyword>
<evidence type="ECO:0000259" key="2">
    <source>
        <dbReference type="PROSITE" id="PS50943"/>
    </source>
</evidence>
<dbReference type="RefSeq" id="WP_312864568.1">
    <property type="nucleotide sequence ID" value="NZ_JACHIW010000002.1"/>
</dbReference>
<dbReference type="PROSITE" id="PS50943">
    <property type="entry name" value="HTH_CROC1"/>
    <property type="match status" value="1"/>
</dbReference>
<proteinExistence type="predicted"/>
<dbReference type="InterPro" id="IPR001387">
    <property type="entry name" value="Cro/C1-type_HTH"/>
</dbReference>
<protein>
    <submittedName>
        <fullName evidence="3">Transcriptional regulator with XRE-family HTH domain</fullName>
    </submittedName>
</protein>
<accession>A0A840QFV4</accession>
<organism evidence="3 4">
    <name type="scientific">Saccharopolyspora phatthalungensis</name>
    <dbReference type="NCBI Taxonomy" id="664693"/>
    <lineage>
        <taxon>Bacteria</taxon>
        <taxon>Bacillati</taxon>
        <taxon>Actinomycetota</taxon>
        <taxon>Actinomycetes</taxon>
        <taxon>Pseudonocardiales</taxon>
        <taxon>Pseudonocardiaceae</taxon>
        <taxon>Saccharopolyspora</taxon>
    </lineage>
</organism>
<dbReference type="SMART" id="SM00530">
    <property type="entry name" value="HTH_XRE"/>
    <property type="match status" value="1"/>
</dbReference>
<dbReference type="GO" id="GO:0005829">
    <property type="term" value="C:cytosol"/>
    <property type="evidence" value="ECO:0007669"/>
    <property type="project" value="TreeGrafter"/>
</dbReference>
<dbReference type="PANTHER" id="PTHR46797">
    <property type="entry name" value="HTH-TYPE TRANSCRIPTIONAL REGULATOR"/>
    <property type="match status" value="1"/>
</dbReference>
<sequence length="430" mass="46409">MIELVLIRGYRPLRRSKYAGQEGVYAEDGDLVDVEDAHIGRRVREIRTWRGMSLTATAELAGVTGAYLSMIERGLRPVTKRSVLEAIAQALRVSPVDLTDQPREPSRAASVEVIAAMTAIEDAVTSWWVGEVPDVPPRPWPEVAADLDRLNRTLRPNADYAAQGALLPGLIRDLLAAAETDTEHRRSALVGLIAAYKAAAYLAHDLRFAGLPTLAVDRMRGAAEELGDPVWTSYAAYQRAQVLSGANRPRQYELAVGAADIAPASRPEVRGMANLTAALAAASQGDADTAQTHLAEAASLAELIDADVSPWCQTNFGRTNVGIWRVSIGVELGEGARVAEIADSVRPGTVSRSRQAAYWIDYGRALLSERKTREDGLAALLRAETLAPQKVRSNVFVRETVTDLLAMANRQAGGRDLRGLAYRMGVAPTG</sequence>
<dbReference type="CDD" id="cd00093">
    <property type="entry name" value="HTH_XRE"/>
    <property type="match status" value="1"/>
</dbReference>
<dbReference type="PANTHER" id="PTHR46797:SF1">
    <property type="entry name" value="METHYLPHOSPHONATE SYNTHASE"/>
    <property type="match status" value="1"/>
</dbReference>
<feature type="domain" description="HTH cro/C1-type" evidence="2">
    <location>
        <begin position="43"/>
        <end position="98"/>
    </location>
</feature>
<evidence type="ECO:0000313" key="4">
    <source>
        <dbReference type="Proteomes" id="UP000584374"/>
    </source>
</evidence>
<dbReference type="InterPro" id="IPR050807">
    <property type="entry name" value="TransReg_Diox_bact_type"/>
</dbReference>
<dbReference type="Pfam" id="PF13560">
    <property type="entry name" value="HTH_31"/>
    <property type="match status" value="1"/>
</dbReference>
<dbReference type="SUPFAM" id="SSF47413">
    <property type="entry name" value="lambda repressor-like DNA-binding domains"/>
    <property type="match status" value="1"/>
</dbReference>
<name>A0A840QFV4_9PSEU</name>
<evidence type="ECO:0000256" key="1">
    <source>
        <dbReference type="ARBA" id="ARBA00023125"/>
    </source>
</evidence>
<dbReference type="GO" id="GO:0003677">
    <property type="term" value="F:DNA binding"/>
    <property type="evidence" value="ECO:0007669"/>
    <property type="project" value="UniProtKB-KW"/>
</dbReference>
<dbReference type="Proteomes" id="UP000584374">
    <property type="component" value="Unassembled WGS sequence"/>
</dbReference>
<dbReference type="AlphaFoldDB" id="A0A840QFV4"/>
<comment type="caution">
    <text evidence="3">The sequence shown here is derived from an EMBL/GenBank/DDBJ whole genome shotgun (WGS) entry which is preliminary data.</text>
</comment>
<keyword evidence="1" id="KW-0238">DNA-binding</keyword>
<dbReference type="GO" id="GO:0003700">
    <property type="term" value="F:DNA-binding transcription factor activity"/>
    <property type="evidence" value="ECO:0007669"/>
    <property type="project" value="TreeGrafter"/>
</dbReference>
<dbReference type="InterPro" id="IPR010982">
    <property type="entry name" value="Lambda_DNA-bd_dom_sf"/>
</dbReference>
<reference evidence="3 4" key="1">
    <citation type="submission" date="2020-08" db="EMBL/GenBank/DDBJ databases">
        <title>Sequencing the genomes of 1000 actinobacteria strains.</title>
        <authorList>
            <person name="Klenk H.-P."/>
        </authorList>
    </citation>
    <scope>NUCLEOTIDE SEQUENCE [LARGE SCALE GENOMIC DNA]</scope>
    <source>
        <strain evidence="3 4">DSM 45584</strain>
    </source>
</reference>
<dbReference type="Gene3D" id="1.10.260.40">
    <property type="entry name" value="lambda repressor-like DNA-binding domains"/>
    <property type="match status" value="1"/>
</dbReference>
<evidence type="ECO:0000313" key="3">
    <source>
        <dbReference type="EMBL" id="MBB5158961.1"/>
    </source>
</evidence>
<dbReference type="EMBL" id="JACHIW010000002">
    <property type="protein sequence ID" value="MBB5158961.1"/>
    <property type="molecule type" value="Genomic_DNA"/>
</dbReference>
<gene>
    <name evidence="3" type="ORF">BJ970_006560</name>
</gene>